<dbReference type="PROSITE" id="PS51257">
    <property type="entry name" value="PROKAR_LIPOPROTEIN"/>
    <property type="match status" value="1"/>
</dbReference>
<accession>A0ABW1J4T7</accession>
<name>A0ABW1J4T7_9PSEU</name>
<dbReference type="EMBL" id="JBHSQW010000034">
    <property type="protein sequence ID" value="MFC5995834.1"/>
    <property type="molecule type" value="Genomic_DNA"/>
</dbReference>
<comment type="caution">
    <text evidence="1">The sequence shown here is derived from an EMBL/GenBank/DDBJ whole genome shotgun (WGS) entry which is preliminary data.</text>
</comment>
<keyword evidence="2" id="KW-1185">Reference proteome</keyword>
<dbReference type="Proteomes" id="UP001596302">
    <property type="component" value="Unassembled WGS sequence"/>
</dbReference>
<dbReference type="SUPFAM" id="SSF110087">
    <property type="entry name" value="DR1885-like metal-binding protein"/>
    <property type="match status" value="1"/>
</dbReference>
<dbReference type="Pfam" id="PF04314">
    <property type="entry name" value="PCuAC"/>
    <property type="match status" value="1"/>
</dbReference>
<dbReference type="RefSeq" id="WP_379586153.1">
    <property type="nucleotide sequence ID" value="NZ_JBHSQW010000034.1"/>
</dbReference>
<dbReference type="InterPro" id="IPR007410">
    <property type="entry name" value="LpqE-like"/>
</dbReference>
<organism evidence="1 2">
    <name type="scientific">Pseudonocardia hispaniensis</name>
    <dbReference type="NCBI Taxonomy" id="904933"/>
    <lineage>
        <taxon>Bacteria</taxon>
        <taxon>Bacillati</taxon>
        <taxon>Actinomycetota</taxon>
        <taxon>Actinomycetes</taxon>
        <taxon>Pseudonocardiales</taxon>
        <taxon>Pseudonocardiaceae</taxon>
        <taxon>Pseudonocardia</taxon>
    </lineage>
</organism>
<dbReference type="InterPro" id="IPR036182">
    <property type="entry name" value="PCuAC_sf"/>
</dbReference>
<evidence type="ECO:0000313" key="2">
    <source>
        <dbReference type="Proteomes" id="UP001596302"/>
    </source>
</evidence>
<dbReference type="Gene3D" id="2.60.40.1890">
    <property type="entry name" value="PCu(A)C copper chaperone"/>
    <property type="match status" value="1"/>
</dbReference>
<sequence>MSGRVLGWLVGTVAILGLVAGLAGCGSGQIAQTAQMVSTADGSSGSAGPISVLNAQIAWSGPVRGDAVYQPGQDAELQTTIANSGDTADRLTAVTSPVARQVRITGRTLLAPDESLVAGSPSALLPGAAGIRITLSELTEPVRAGLTYPVTFTFEQAGAVHLVLGVQNPPTPPERS</sequence>
<gene>
    <name evidence="1" type="ORF">ACFQE5_16620</name>
</gene>
<reference evidence="2" key="1">
    <citation type="journal article" date="2019" name="Int. J. Syst. Evol. Microbiol.">
        <title>The Global Catalogue of Microorganisms (GCM) 10K type strain sequencing project: providing services to taxonomists for standard genome sequencing and annotation.</title>
        <authorList>
            <consortium name="The Broad Institute Genomics Platform"/>
            <consortium name="The Broad Institute Genome Sequencing Center for Infectious Disease"/>
            <person name="Wu L."/>
            <person name="Ma J."/>
        </authorList>
    </citation>
    <scope>NUCLEOTIDE SEQUENCE [LARGE SCALE GENOMIC DNA]</scope>
    <source>
        <strain evidence="2">CCM 8391</strain>
    </source>
</reference>
<proteinExistence type="predicted"/>
<evidence type="ECO:0000313" key="1">
    <source>
        <dbReference type="EMBL" id="MFC5995834.1"/>
    </source>
</evidence>
<protein>
    <submittedName>
        <fullName evidence="1">Copper chaperone PCu(A)C</fullName>
    </submittedName>
</protein>